<keyword evidence="1" id="KW-0472">Membrane</keyword>
<feature type="transmembrane region" description="Helical" evidence="1">
    <location>
        <begin position="391"/>
        <end position="411"/>
    </location>
</feature>
<gene>
    <name evidence="2" type="ORF">FA014_02775</name>
</gene>
<sequence length="484" mass="52206">MFMVEVVIWIAGLSLLLYGAFLIYATVVLHTSPTWDAVLAEAARVAERSLGIAEGDYSTGEASAVAELRRSNRAPALPAPERPDDLDLMCAVLNVPRTEELEVEIAQERDAQLDAAVDRHLRYFARVRPLRWRVRMWHLAGAVTTALRTIRAVRWLAPRARFLVSEGNQAIGRLTAVASIGALVVIPLLADPLSGSGATSMLAVFGLATAIATMAGVFVPVVASVRRLQAVLRKPVRFWVASLAVLAVPVVLLRIVNSPMYTRWQQAQLSRLDGIDFETGAPRVVAWAAFVAALLWAAWRAARWVRVRSVRRSERVAAVASASALVTMAALAVFASVGATAYAQASALMLAATVTLGSLAWCVVATLEWAVRLRRLTRAGIRVRRGWFRWWALPVWAAAALLLGPIVTALAEIDASGTRPAVQAVLAIATVLAAVWLVLGLPAATAIGLTVTARYVLRVDREHRAAQANAAVADDRELGHENDC</sequence>
<feature type="transmembrane region" description="Helical" evidence="1">
    <location>
        <begin position="170"/>
        <end position="190"/>
    </location>
</feature>
<evidence type="ECO:0000313" key="3">
    <source>
        <dbReference type="Proteomes" id="UP000308121"/>
    </source>
</evidence>
<protein>
    <submittedName>
        <fullName evidence="2">Uncharacterized protein</fullName>
    </submittedName>
</protein>
<dbReference type="AlphaFoldDB" id="A0A7Z8K2L0"/>
<feature type="transmembrane region" description="Helical" evidence="1">
    <location>
        <begin position="284"/>
        <end position="305"/>
    </location>
</feature>
<evidence type="ECO:0000313" key="2">
    <source>
        <dbReference type="EMBL" id="TKR27010.1"/>
    </source>
</evidence>
<feature type="transmembrane region" description="Helical" evidence="1">
    <location>
        <begin position="317"/>
        <end position="342"/>
    </location>
</feature>
<accession>A0A7Z8K2L0</accession>
<keyword evidence="1" id="KW-1133">Transmembrane helix</keyword>
<reference evidence="2 3" key="1">
    <citation type="submission" date="2019-05" db="EMBL/GenBank/DDBJ databases">
        <title>Genome sequence of Cellulomonas hominis strain CS1.</title>
        <authorList>
            <person name="Belmont J."/>
            <person name="Maclea K.S."/>
        </authorList>
    </citation>
    <scope>NUCLEOTIDE SEQUENCE [LARGE SCALE GENOMIC DNA]</scope>
    <source>
        <strain evidence="2 3">CS1</strain>
    </source>
</reference>
<evidence type="ECO:0000256" key="1">
    <source>
        <dbReference type="SAM" id="Phobius"/>
    </source>
</evidence>
<name>A0A7Z8K2L0_9CELL</name>
<feature type="transmembrane region" description="Helical" evidence="1">
    <location>
        <begin position="423"/>
        <end position="451"/>
    </location>
</feature>
<feature type="transmembrane region" description="Helical" evidence="1">
    <location>
        <begin position="236"/>
        <end position="256"/>
    </location>
</feature>
<organism evidence="2 3">
    <name type="scientific">Cellulomonas hominis</name>
    <dbReference type="NCBI Taxonomy" id="156981"/>
    <lineage>
        <taxon>Bacteria</taxon>
        <taxon>Bacillati</taxon>
        <taxon>Actinomycetota</taxon>
        <taxon>Actinomycetes</taxon>
        <taxon>Micrococcales</taxon>
        <taxon>Cellulomonadaceae</taxon>
        <taxon>Cellulomonas</taxon>
    </lineage>
</organism>
<keyword evidence="1" id="KW-0812">Transmembrane</keyword>
<proteinExistence type="predicted"/>
<comment type="caution">
    <text evidence="2">The sequence shown here is derived from an EMBL/GenBank/DDBJ whole genome shotgun (WGS) entry which is preliminary data.</text>
</comment>
<dbReference type="EMBL" id="SZYE01000009">
    <property type="protein sequence ID" value="TKR27010.1"/>
    <property type="molecule type" value="Genomic_DNA"/>
</dbReference>
<dbReference type="RefSeq" id="WP_154728190.1">
    <property type="nucleotide sequence ID" value="NZ_SZYE01000009.1"/>
</dbReference>
<dbReference type="Proteomes" id="UP000308121">
    <property type="component" value="Unassembled WGS sequence"/>
</dbReference>
<feature type="transmembrane region" description="Helical" evidence="1">
    <location>
        <begin position="202"/>
        <end position="224"/>
    </location>
</feature>
<feature type="transmembrane region" description="Helical" evidence="1">
    <location>
        <begin position="6"/>
        <end position="29"/>
    </location>
</feature>
<feature type="transmembrane region" description="Helical" evidence="1">
    <location>
        <begin position="348"/>
        <end position="371"/>
    </location>
</feature>